<dbReference type="GO" id="GO:0032259">
    <property type="term" value="P:methylation"/>
    <property type="evidence" value="ECO:0007669"/>
    <property type="project" value="UniProtKB-KW"/>
</dbReference>
<organism evidence="1 2">
    <name type="scientific">Desulfatitalea alkaliphila</name>
    <dbReference type="NCBI Taxonomy" id="2929485"/>
    <lineage>
        <taxon>Bacteria</taxon>
        <taxon>Pseudomonadati</taxon>
        <taxon>Thermodesulfobacteriota</taxon>
        <taxon>Desulfobacteria</taxon>
        <taxon>Desulfobacterales</taxon>
        <taxon>Desulfosarcinaceae</taxon>
        <taxon>Desulfatitalea</taxon>
    </lineage>
</organism>
<evidence type="ECO:0000313" key="2">
    <source>
        <dbReference type="Proteomes" id="UP001165427"/>
    </source>
</evidence>
<sequence>MPTTHDISDFIRKRNENGQPITLELGCGDRKRHTDAIGIDALDYEGVDIVGDLQDVLKRFPDKCTSGVFSYHCFEHLMNLGNIMDQLARIMKSGAKLEVVVPHFSNPYFYSDATHRQPFGLYTFSYFAREFIFSRKCPDYKNTICFEIKKTKLIFKSPRPFYGRWALKRIIQAIVNVSSYSMEFYEENLCWLIPCYEIHFELERL</sequence>
<reference evidence="1" key="1">
    <citation type="submission" date="2022-04" db="EMBL/GenBank/DDBJ databases">
        <title>Desulfatitalea alkaliphila sp. nov., a novel anaerobic sulfate-reducing bacterium isolated from terrestrial mud volcano, Taman Peninsula, Russia.</title>
        <authorList>
            <person name="Khomyakova M.A."/>
            <person name="Merkel A.Y."/>
            <person name="Slobodkin A.I."/>
        </authorList>
    </citation>
    <scope>NUCLEOTIDE SEQUENCE</scope>
    <source>
        <strain evidence="1">M08but</strain>
    </source>
</reference>
<dbReference type="Gene3D" id="3.40.50.150">
    <property type="entry name" value="Vaccinia Virus protein VP39"/>
    <property type="match status" value="1"/>
</dbReference>
<accession>A0AA41R753</accession>
<keyword evidence="1" id="KW-0808">Transferase</keyword>
<dbReference type="Proteomes" id="UP001165427">
    <property type="component" value="Unassembled WGS sequence"/>
</dbReference>
<keyword evidence="2" id="KW-1185">Reference proteome</keyword>
<gene>
    <name evidence="1" type="ORF">MRX98_18020</name>
</gene>
<proteinExistence type="predicted"/>
<keyword evidence="1" id="KW-0489">Methyltransferase</keyword>
<name>A0AA41R753_9BACT</name>
<dbReference type="SUPFAM" id="SSF53335">
    <property type="entry name" value="S-adenosyl-L-methionine-dependent methyltransferases"/>
    <property type="match status" value="1"/>
</dbReference>
<dbReference type="EMBL" id="JALJRB010000027">
    <property type="protein sequence ID" value="MCJ8502480.1"/>
    <property type="molecule type" value="Genomic_DNA"/>
</dbReference>
<dbReference type="RefSeq" id="WP_246913306.1">
    <property type="nucleotide sequence ID" value="NZ_JALJRB010000027.1"/>
</dbReference>
<comment type="caution">
    <text evidence="1">The sequence shown here is derived from an EMBL/GenBank/DDBJ whole genome shotgun (WGS) entry which is preliminary data.</text>
</comment>
<dbReference type="GO" id="GO:0008168">
    <property type="term" value="F:methyltransferase activity"/>
    <property type="evidence" value="ECO:0007669"/>
    <property type="project" value="UniProtKB-KW"/>
</dbReference>
<dbReference type="AlphaFoldDB" id="A0AA41R753"/>
<evidence type="ECO:0000313" key="1">
    <source>
        <dbReference type="EMBL" id="MCJ8502480.1"/>
    </source>
</evidence>
<protein>
    <submittedName>
        <fullName evidence="1">Class I SAM-dependent methyltransferase</fullName>
    </submittedName>
</protein>
<dbReference type="InterPro" id="IPR029063">
    <property type="entry name" value="SAM-dependent_MTases_sf"/>
</dbReference>